<reference evidence="7 8" key="1">
    <citation type="submission" date="2018-04" db="EMBL/GenBank/DDBJ databases">
        <authorList>
            <person name="Vogel A."/>
        </authorList>
    </citation>
    <scope>NUCLEOTIDE SEQUENCE [LARGE SCALE GENOMIC DNA]</scope>
</reference>
<keyword evidence="5 6" id="KW-0961">Cell wall biogenesis/degradation</keyword>
<evidence type="ECO:0000256" key="2">
    <source>
        <dbReference type="ARBA" id="ARBA00004191"/>
    </source>
</evidence>
<sequence>MMMMLHRLHRHQLVVLVVAFAATTIICFAQAAHPAGGNNNNNSAAAATSTTLLNPSFLRDNKARCLRGNRASYSFVNGSGDGITNWLVFLPGGGWCENFTYCLDYGFNRSTPPIPFAPYNYTGIASIHQLDNPEFYNWNKVVIRYCDGSSFTGNSKLSLNALLAGESAGGVATMLHCDKFRDLFPSSTRVKCLTDAGFFFPAKRHNYYGTHQSYFLSIFQGLIRLHRSGRDLPKSCTHKMSPALV</sequence>
<evidence type="ECO:0000256" key="4">
    <source>
        <dbReference type="ARBA" id="ARBA00022512"/>
    </source>
</evidence>
<dbReference type="OrthoDB" id="2015280at2759"/>
<dbReference type="PANTHER" id="PTHR21562:SF93">
    <property type="entry name" value="PECTIN ACETYLESTERASE 8"/>
    <property type="match status" value="1"/>
</dbReference>
<feature type="chain" id="PRO_5019619614" description="Pectin acetylesterase" evidence="6">
    <location>
        <begin position="32"/>
        <end position="245"/>
    </location>
</feature>
<name>A0A484K5W6_9ASTE</name>
<dbReference type="Proteomes" id="UP000595140">
    <property type="component" value="Unassembled WGS sequence"/>
</dbReference>
<keyword evidence="4 6" id="KW-0134">Cell wall</keyword>
<dbReference type="AlphaFoldDB" id="A0A484K5W6"/>
<dbReference type="Pfam" id="PF03283">
    <property type="entry name" value="PAE"/>
    <property type="match status" value="2"/>
</dbReference>
<evidence type="ECO:0000256" key="1">
    <source>
        <dbReference type="ARBA" id="ARBA00003534"/>
    </source>
</evidence>
<comment type="subcellular location">
    <subcellularLocation>
        <location evidence="2 6">Secreted</location>
        <location evidence="2 6">Cell wall</location>
    </subcellularLocation>
</comment>
<evidence type="ECO:0000256" key="5">
    <source>
        <dbReference type="ARBA" id="ARBA00023316"/>
    </source>
</evidence>
<dbReference type="GO" id="GO:0009505">
    <property type="term" value="C:plant-type cell wall"/>
    <property type="evidence" value="ECO:0007669"/>
    <property type="project" value="TreeGrafter"/>
</dbReference>
<feature type="signal peptide" evidence="6">
    <location>
        <begin position="1"/>
        <end position="31"/>
    </location>
</feature>
<keyword evidence="6" id="KW-0378">Hydrolase</keyword>
<dbReference type="EC" id="3.1.1.-" evidence="6"/>
<proteinExistence type="inferred from homology"/>
<evidence type="ECO:0000313" key="7">
    <source>
        <dbReference type="EMBL" id="VFQ59144.1"/>
    </source>
</evidence>
<dbReference type="GO" id="GO:0052793">
    <property type="term" value="F:pectin acetylesterase activity"/>
    <property type="evidence" value="ECO:0007669"/>
    <property type="project" value="TreeGrafter"/>
</dbReference>
<evidence type="ECO:0000256" key="3">
    <source>
        <dbReference type="ARBA" id="ARBA00005784"/>
    </source>
</evidence>
<organism evidence="7 8">
    <name type="scientific">Cuscuta campestris</name>
    <dbReference type="NCBI Taxonomy" id="132261"/>
    <lineage>
        <taxon>Eukaryota</taxon>
        <taxon>Viridiplantae</taxon>
        <taxon>Streptophyta</taxon>
        <taxon>Embryophyta</taxon>
        <taxon>Tracheophyta</taxon>
        <taxon>Spermatophyta</taxon>
        <taxon>Magnoliopsida</taxon>
        <taxon>eudicotyledons</taxon>
        <taxon>Gunneridae</taxon>
        <taxon>Pentapetalae</taxon>
        <taxon>asterids</taxon>
        <taxon>lamiids</taxon>
        <taxon>Solanales</taxon>
        <taxon>Convolvulaceae</taxon>
        <taxon>Cuscuteae</taxon>
        <taxon>Cuscuta</taxon>
        <taxon>Cuscuta subgen. Grammica</taxon>
        <taxon>Cuscuta sect. Cleistogrammica</taxon>
    </lineage>
</organism>
<evidence type="ECO:0000256" key="6">
    <source>
        <dbReference type="RuleBase" id="RU363114"/>
    </source>
</evidence>
<comment type="function">
    <text evidence="1 6">Hydrolyzes acetyl esters in homogalacturonan regions of pectin. In type I primary cell wall, galacturonic acid residues of pectin can be acetylated at the O-2 and O-3 positions. Decreasing the degree of acetylation of pectin gels in vitro alters their physical properties.</text>
</comment>
<accession>A0A484K5W6</accession>
<dbReference type="PANTHER" id="PTHR21562">
    <property type="entry name" value="NOTUM-RELATED"/>
    <property type="match status" value="1"/>
</dbReference>
<keyword evidence="8" id="KW-1185">Reference proteome</keyword>
<evidence type="ECO:0000313" key="8">
    <source>
        <dbReference type="Proteomes" id="UP000595140"/>
    </source>
</evidence>
<dbReference type="EMBL" id="OOIL02000002">
    <property type="protein sequence ID" value="VFQ59144.1"/>
    <property type="molecule type" value="Genomic_DNA"/>
</dbReference>
<protein>
    <recommendedName>
        <fullName evidence="6">Pectin acetylesterase</fullName>
        <ecNumber evidence="6">3.1.1.-</ecNumber>
    </recommendedName>
</protein>
<comment type="similarity">
    <text evidence="3 6">Belongs to the pectinacetylesterase family.</text>
</comment>
<gene>
    <name evidence="7" type="ORF">CCAM_LOCUS920</name>
</gene>
<dbReference type="GO" id="GO:0071555">
    <property type="term" value="P:cell wall organization"/>
    <property type="evidence" value="ECO:0007669"/>
    <property type="project" value="UniProtKB-KW"/>
</dbReference>
<keyword evidence="6" id="KW-0964">Secreted</keyword>
<dbReference type="InterPro" id="IPR004963">
    <property type="entry name" value="PAE/NOTUM"/>
</dbReference>
<keyword evidence="6" id="KW-0732">Signal</keyword>